<reference evidence="2 3" key="1">
    <citation type="journal article" date="2021" name="Hortic Res">
        <title>The domestication of Cucurbita argyrosperma as revealed by the genome of its wild relative.</title>
        <authorList>
            <person name="Barrera-Redondo J."/>
            <person name="Sanchez-de la Vega G."/>
            <person name="Aguirre-Liguori J.A."/>
            <person name="Castellanos-Morales G."/>
            <person name="Gutierrez-Guerrero Y.T."/>
            <person name="Aguirre-Dugua X."/>
            <person name="Aguirre-Planter E."/>
            <person name="Tenaillon M.I."/>
            <person name="Lira-Saade R."/>
            <person name="Eguiarte L.E."/>
        </authorList>
    </citation>
    <scope>NUCLEOTIDE SEQUENCE [LARGE SCALE GENOMIC DNA]</scope>
    <source>
        <strain evidence="2">JBR-2021</strain>
    </source>
</reference>
<dbReference type="AlphaFoldDB" id="A0AAV6M1T6"/>
<gene>
    <name evidence="2" type="ORF">SDJN03_27501</name>
</gene>
<dbReference type="PANTHER" id="PTHR31339">
    <property type="entry name" value="PECTIN LYASE-RELATED"/>
    <property type="match status" value="1"/>
</dbReference>
<name>A0AAV6M1T6_9ROSI</name>
<dbReference type="InterPro" id="IPR051801">
    <property type="entry name" value="GH28_Enzymes"/>
</dbReference>
<keyword evidence="1" id="KW-0378">Hydrolase</keyword>
<evidence type="ECO:0000313" key="3">
    <source>
        <dbReference type="Proteomes" id="UP000685013"/>
    </source>
</evidence>
<organism evidence="2 3">
    <name type="scientific">Cucurbita argyrosperma subsp. sororia</name>
    <dbReference type="NCBI Taxonomy" id="37648"/>
    <lineage>
        <taxon>Eukaryota</taxon>
        <taxon>Viridiplantae</taxon>
        <taxon>Streptophyta</taxon>
        <taxon>Embryophyta</taxon>
        <taxon>Tracheophyta</taxon>
        <taxon>Spermatophyta</taxon>
        <taxon>Magnoliopsida</taxon>
        <taxon>eudicotyledons</taxon>
        <taxon>Gunneridae</taxon>
        <taxon>Pentapetalae</taxon>
        <taxon>rosids</taxon>
        <taxon>fabids</taxon>
        <taxon>Cucurbitales</taxon>
        <taxon>Cucurbitaceae</taxon>
        <taxon>Cucurbiteae</taxon>
        <taxon>Cucurbita</taxon>
    </lineage>
</organism>
<keyword evidence="3" id="KW-1185">Reference proteome</keyword>
<evidence type="ECO:0000313" key="2">
    <source>
        <dbReference type="EMBL" id="KAG6573614.1"/>
    </source>
</evidence>
<feature type="non-terminal residue" evidence="2">
    <location>
        <position position="1"/>
    </location>
</feature>
<sequence>MNSTNVVISNLTFKNSPFWTLHPVYCSKVLVQNVTILAPSDSPNTDGIDPAIRFTGKYGEHPDSDYNPNALPTVERITIKHVSGENIKTAGVLEGIEGDDFHNICLANITLNVSSMHKWNCSHVQGFSDFVSPKTCHSLRERIFPQHISDCYQPPNFIAQMSSTWTDFIGMSIALPDESSKS</sequence>
<comment type="similarity">
    <text evidence="1">Belongs to the glycosyl hydrolase 28 family.</text>
</comment>
<dbReference type="PANTHER" id="PTHR31339:SF9">
    <property type="entry name" value="PLASMIN AND FIBRONECTIN-BINDING PROTEIN A"/>
    <property type="match status" value="1"/>
</dbReference>
<dbReference type="InterPro" id="IPR000743">
    <property type="entry name" value="Glyco_hydro_28"/>
</dbReference>
<protein>
    <submittedName>
        <fullName evidence="2">Polygalacturonase</fullName>
    </submittedName>
</protein>
<dbReference type="GO" id="GO:0005975">
    <property type="term" value="P:carbohydrate metabolic process"/>
    <property type="evidence" value="ECO:0007669"/>
    <property type="project" value="InterPro"/>
</dbReference>
<dbReference type="Pfam" id="PF00295">
    <property type="entry name" value="Glyco_hydro_28"/>
    <property type="match status" value="1"/>
</dbReference>
<dbReference type="EMBL" id="JAGKQH010000018">
    <property type="protein sequence ID" value="KAG6573614.1"/>
    <property type="molecule type" value="Genomic_DNA"/>
</dbReference>
<keyword evidence="1" id="KW-0326">Glycosidase</keyword>
<accession>A0AAV6M1T6</accession>
<dbReference type="Proteomes" id="UP000685013">
    <property type="component" value="Chromosome 18"/>
</dbReference>
<comment type="caution">
    <text evidence="2">The sequence shown here is derived from an EMBL/GenBank/DDBJ whole genome shotgun (WGS) entry which is preliminary data.</text>
</comment>
<dbReference type="GO" id="GO:0004650">
    <property type="term" value="F:polygalacturonase activity"/>
    <property type="evidence" value="ECO:0007669"/>
    <property type="project" value="InterPro"/>
</dbReference>
<evidence type="ECO:0000256" key="1">
    <source>
        <dbReference type="RuleBase" id="RU361169"/>
    </source>
</evidence>
<proteinExistence type="inferred from homology"/>